<sequence>QPDLASDYTTHLADLSTDATVEPNDLASVDFVARIVERLLASREEKQWKFSLQRRSINVRRQIEKLAKFLVWSDGVVKKAISAQPHAALAWSAVSILLPLMTVSTDLNDAMLEGLESINRIQVFWKMYEDSTSANTQPEANALLDLVVMLYSQIVEYHARVVCHLSNAQMRRAWDDVGGGNAWKSEAEKVEKIHQSCRECLDQAQGEEAQKSADGQLHEIQQSREILQNIYEILNETRRQYDDKTEREILEQLFADHETYKNSLNPRRVGGTCEWFFQDERFIDWRDSDSSRLLLILAGPGSGKSVLSRALVDERRLSTSSATSTVCYFFFKDGDKERTTCASALAALLHQLFTQDPTGGLIDRAKSAYQQAGKNLSKAPGLLWKVLLDCTEAPEVGEVICLVDAPDECQEQERRILIDLLKGFYGDETCFAAISNLKFLVTSRPYDKIEYPFRALLALEHHSAYIPFHGSDKIDAISREIDLVINQKMRMSKF</sequence>
<dbReference type="Pfam" id="PF24883">
    <property type="entry name" value="NPHP3_N"/>
    <property type="match status" value="1"/>
</dbReference>
<proteinExistence type="predicted"/>
<protein>
    <recommendedName>
        <fullName evidence="6">NWD NACHT-NTPase N-terminal domain-containing protein</fullName>
    </recommendedName>
</protein>
<gene>
    <name evidence="4" type="ORF">CSOJ01_14660</name>
</gene>
<dbReference type="InterPro" id="IPR031359">
    <property type="entry name" value="NACHT_N"/>
</dbReference>
<evidence type="ECO:0000256" key="1">
    <source>
        <dbReference type="ARBA" id="ARBA00022737"/>
    </source>
</evidence>
<keyword evidence="1" id="KW-0677">Repeat</keyword>
<dbReference type="PANTHER" id="PTHR10039">
    <property type="entry name" value="AMELOGENIN"/>
    <property type="match status" value="1"/>
</dbReference>
<organism evidence="4 5">
    <name type="scientific">Colletotrichum sojae</name>
    <dbReference type="NCBI Taxonomy" id="2175907"/>
    <lineage>
        <taxon>Eukaryota</taxon>
        <taxon>Fungi</taxon>
        <taxon>Dikarya</taxon>
        <taxon>Ascomycota</taxon>
        <taxon>Pezizomycotina</taxon>
        <taxon>Sordariomycetes</taxon>
        <taxon>Hypocreomycetidae</taxon>
        <taxon>Glomerellales</taxon>
        <taxon>Glomerellaceae</taxon>
        <taxon>Colletotrichum</taxon>
        <taxon>Colletotrichum orchidearum species complex</taxon>
    </lineage>
</organism>
<keyword evidence="5" id="KW-1185">Reference proteome</keyword>
<reference evidence="4 5" key="1">
    <citation type="journal article" date="2020" name="Phytopathology">
        <title>Genome Sequence Resources of Colletotrichum truncatum, C. plurivorum, C. musicola, and C. sojae: Four Species Pathogenic to Soybean (Glycine max).</title>
        <authorList>
            <person name="Rogerio F."/>
            <person name="Boufleur T.R."/>
            <person name="Ciampi-Guillardi M."/>
            <person name="Sukno S.A."/>
            <person name="Thon M.R."/>
            <person name="Massola Junior N.S."/>
            <person name="Baroncelli R."/>
        </authorList>
    </citation>
    <scope>NUCLEOTIDE SEQUENCE [LARGE SCALE GENOMIC DNA]</scope>
    <source>
        <strain evidence="4 5">LFN0009</strain>
    </source>
</reference>
<evidence type="ECO:0008006" key="6">
    <source>
        <dbReference type="Google" id="ProtNLM"/>
    </source>
</evidence>
<dbReference type="InterPro" id="IPR027417">
    <property type="entry name" value="P-loop_NTPase"/>
</dbReference>
<dbReference type="Pfam" id="PF17100">
    <property type="entry name" value="NACHT_N"/>
    <property type="match status" value="1"/>
</dbReference>
<dbReference type="Proteomes" id="UP000652219">
    <property type="component" value="Unassembled WGS sequence"/>
</dbReference>
<dbReference type="EMBL" id="WIGN01000515">
    <property type="protein sequence ID" value="KAF6790005.1"/>
    <property type="molecule type" value="Genomic_DNA"/>
</dbReference>
<evidence type="ECO:0000259" key="2">
    <source>
        <dbReference type="Pfam" id="PF17100"/>
    </source>
</evidence>
<dbReference type="InterPro" id="IPR056884">
    <property type="entry name" value="NPHP3-like_N"/>
</dbReference>
<evidence type="ECO:0000313" key="5">
    <source>
        <dbReference type="Proteomes" id="UP000652219"/>
    </source>
</evidence>
<evidence type="ECO:0000313" key="4">
    <source>
        <dbReference type="EMBL" id="KAF6790005.1"/>
    </source>
</evidence>
<comment type="caution">
    <text evidence="4">The sequence shown here is derived from an EMBL/GenBank/DDBJ whole genome shotgun (WGS) entry which is preliminary data.</text>
</comment>
<feature type="non-terminal residue" evidence="4">
    <location>
        <position position="1"/>
    </location>
</feature>
<dbReference type="AlphaFoldDB" id="A0A8H6MJN3"/>
<name>A0A8H6MJN3_9PEZI</name>
<evidence type="ECO:0000259" key="3">
    <source>
        <dbReference type="Pfam" id="PF24883"/>
    </source>
</evidence>
<feature type="domain" description="NWD NACHT-NTPase N-terminal" evidence="2">
    <location>
        <begin position="33"/>
        <end position="193"/>
    </location>
</feature>
<dbReference type="Gene3D" id="3.40.50.300">
    <property type="entry name" value="P-loop containing nucleotide triphosphate hydrolases"/>
    <property type="match status" value="1"/>
</dbReference>
<feature type="domain" description="Nephrocystin 3-like N-terminal" evidence="3">
    <location>
        <begin position="271"/>
        <end position="444"/>
    </location>
</feature>
<accession>A0A8H6MJN3</accession>